<keyword evidence="2" id="KW-1185">Reference proteome</keyword>
<dbReference type="EMBL" id="KX657793">
    <property type="protein sequence ID" value="AOZ61315.1"/>
    <property type="molecule type" value="Genomic_DNA"/>
</dbReference>
<protein>
    <submittedName>
        <fullName evidence="1">Uncharacterized protein</fullName>
    </submittedName>
</protein>
<organism evidence="1 2">
    <name type="scientific">Mycobacterium phage DarthPhader</name>
    <dbReference type="NCBI Taxonomy" id="1912975"/>
    <lineage>
        <taxon>Viruses</taxon>
        <taxon>Duplodnaviria</taxon>
        <taxon>Heunggongvirae</taxon>
        <taxon>Uroviricota</taxon>
        <taxon>Caudoviricetes</taxon>
        <taxon>Refugevirus</taxon>
        <taxon>Refugevirus darthphader</taxon>
    </lineage>
</organism>
<sequence>MMHVYVAIVPLRYEIMAVAESPDEAIELASAKALQFLRESNAVTMDTNTASKVAEYFGVNVTQIKLGTAVVMG</sequence>
<evidence type="ECO:0000313" key="1">
    <source>
        <dbReference type="EMBL" id="AOZ61315.1"/>
    </source>
</evidence>
<proteinExistence type="predicted"/>
<gene>
    <name evidence="1" type="ORF">SEA_DARTHPHADER_75</name>
</gene>
<evidence type="ECO:0000313" key="2">
    <source>
        <dbReference type="Proteomes" id="UP000226155"/>
    </source>
</evidence>
<reference evidence="2" key="1">
    <citation type="submission" date="2016-08" db="EMBL/GenBank/DDBJ databases">
        <authorList>
            <person name="Seilhamer J.J."/>
        </authorList>
    </citation>
    <scope>NUCLEOTIDE SEQUENCE [LARGE SCALE GENOMIC DNA]</scope>
</reference>
<accession>A0A1I9S421</accession>
<dbReference type="Proteomes" id="UP000226155">
    <property type="component" value="Segment"/>
</dbReference>
<name>A0A1I9S421_9CAUD</name>